<evidence type="ECO:0000256" key="2">
    <source>
        <dbReference type="SAM" id="MobiDB-lite"/>
    </source>
</evidence>
<accession>A0ABS8RSN0</accession>
<feature type="coiled-coil region" evidence="1">
    <location>
        <begin position="286"/>
        <end position="366"/>
    </location>
</feature>
<feature type="region of interest" description="Disordered" evidence="2">
    <location>
        <begin position="1"/>
        <end position="91"/>
    </location>
</feature>
<comment type="caution">
    <text evidence="3">The sequence shown here is derived from an EMBL/GenBank/DDBJ whole genome shotgun (WGS) entry which is preliminary data.</text>
</comment>
<keyword evidence="4" id="KW-1185">Reference proteome</keyword>
<dbReference type="Proteomes" id="UP000823775">
    <property type="component" value="Unassembled WGS sequence"/>
</dbReference>
<evidence type="ECO:0000256" key="1">
    <source>
        <dbReference type="SAM" id="Coils"/>
    </source>
</evidence>
<organism evidence="3 4">
    <name type="scientific">Datura stramonium</name>
    <name type="common">Jimsonweed</name>
    <name type="synonym">Common thornapple</name>
    <dbReference type="NCBI Taxonomy" id="4076"/>
    <lineage>
        <taxon>Eukaryota</taxon>
        <taxon>Viridiplantae</taxon>
        <taxon>Streptophyta</taxon>
        <taxon>Embryophyta</taxon>
        <taxon>Tracheophyta</taxon>
        <taxon>Spermatophyta</taxon>
        <taxon>Magnoliopsida</taxon>
        <taxon>eudicotyledons</taxon>
        <taxon>Gunneridae</taxon>
        <taxon>Pentapetalae</taxon>
        <taxon>asterids</taxon>
        <taxon>lamiids</taxon>
        <taxon>Solanales</taxon>
        <taxon>Solanaceae</taxon>
        <taxon>Solanoideae</taxon>
        <taxon>Datureae</taxon>
        <taxon>Datura</taxon>
    </lineage>
</organism>
<feature type="compositionally biased region" description="Basic and acidic residues" evidence="2">
    <location>
        <begin position="1"/>
        <end position="11"/>
    </location>
</feature>
<feature type="compositionally biased region" description="Basic residues" evidence="2">
    <location>
        <begin position="206"/>
        <end position="227"/>
    </location>
</feature>
<feature type="compositionally biased region" description="Low complexity" evidence="2">
    <location>
        <begin position="69"/>
        <end position="86"/>
    </location>
</feature>
<proteinExistence type="predicted"/>
<reference evidence="3 4" key="1">
    <citation type="journal article" date="2021" name="BMC Genomics">
        <title>Datura genome reveals duplications of psychoactive alkaloid biosynthetic genes and high mutation rate following tissue culture.</title>
        <authorList>
            <person name="Rajewski A."/>
            <person name="Carter-House D."/>
            <person name="Stajich J."/>
            <person name="Litt A."/>
        </authorList>
    </citation>
    <scope>NUCLEOTIDE SEQUENCE [LARGE SCALE GENOMIC DNA]</scope>
    <source>
        <strain evidence="3">AR-01</strain>
    </source>
</reference>
<sequence length="389" mass="42891">MVGLRQAEKLTRQGPCKGTRSYQNPSSGPVVGIPTRTDNLHEPGSPASQPPVFLSPEQNHLPKDATDTVPSASSPSASPPCVASSPKWDGTPQKLRILSNLADEQESEENLDDEPLAWKVRKVSACAPETQSRDQVRSLHTRASAQKLMADALKESQARTAKRRKLKRRVVVDEEEVQPDVVVDEEGSDETLLAASVQDKAPLSKPKPKGKRKVVRPHKEKNKRRKPTPVASEDEVFEFFGVECGLGIVGSKKQMFTLSTLEECKCVMRRGGVKSQSLMSDLIASQEKYTAEIERLIALLVQKEAEIVRLKVHPVEEPGAVSALREENTALTGMLSQKEAEIVRLKANQAEETESLRAEVKDLTKKLLTAHETFNDRIFALLSTLSDPK</sequence>
<evidence type="ECO:0000313" key="4">
    <source>
        <dbReference type="Proteomes" id="UP000823775"/>
    </source>
</evidence>
<protein>
    <submittedName>
        <fullName evidence="3">Uncharacterized protein</fullName>
    </submittedName>
</protein>
<gene>
    <name evidence="3" type="ORF">HAX54_048483</name>
</gene>
<feature type="region of interest" description="Disordered" evidence="2">
    <location>
        <begin position="194"/>
        <end position="229"/>
    </location>
</feature>
<dbReference type="EMBL" id="JACEIK010000080">
    <property type="protein sequence ID" value="MCD7449045.1"/>
    <property type="molecule type" value="Genomic_DNA"/>
</dbReference>
<keyword evidence="1" id="KW-0175">Coiled coil</keyword>
<evidence type="ECO:0000313" key="3">
    <source>
        <dbReference type="EMBL" id="MCD7449045.1"/>
    </source>
</evidence>
<name>A0ABS8RSN0_DATST</name>